<sequence length="82" mass="8583">MAIAAEAVAQRRKLLCFILPTLALALLIGGIRSAPNDSRRAGYGRAGEEPGKRDGGSGPPISSSSLRAIKGWLLPQEAHCSE</sequence>
<reference evidence="2 3" key="1">
    <citation type="submission" date="2020-10" db="EMBL/GenBank/DDBJ databases">
        <title>Sequencing the genomes of 1000 actinobacteria strains.</title>
        <authorList>
            <person name="Klenk H.-P."/>
        </authorList>
    </citation>
    <scope>NUCLEOTIDE SEQUENCE [LARGE SCALE GENOMIC DNA]</scope>
    <source>
        <strain evidence="2 3">DSM 43173</strain>
    </source>
</reference>
<gene>
    <name evidence="2" type="ORF">H4W80_010423</name>
</gene>
<name>A0ABR9MHY0_9ACTN</name>
<dbReference type="Proteomes" id="UP000633509">
    <property type="component" value="Unassembled WGS sequence"/>
</dbReference>
<proteinExistence type="predicted"/>
<feature type="compositionally biased region" description="Basic and acidic residues" evidence="1">
    <location>
        <begin position="46"/>
        <end position="55"/>
    </location>
</feature>
<organism evidence="2 3">
    <name type="scientific">Nonomuraea angiospora</name>
    <dbReference type="NCBI Taxonomy" id="46172"/>
    <lineage>
        <taxon>Bacteria</taxon>
        <taxon>Bacillati</taxon>
        <taxon>Actinomycetota</taxon>
        <taxon>Actinomycetes</taxon>
        <taxon>Streptosporangiales</taxon>
        <taxon>Streptosporangiaceae</taxon>
        <taxon>Nonomuraea</taxon>
    </lineage>
</organism>
<evidence type="ECO:0000256" key="1">
    <source>
        <dbReference type="SAM" id="MobiDB-lite"/>
    </source>
</evidence>
<evidence type="ECO:0000313" key="2">
    <source>
        <dbReference type="EMBL" id="MBE1592165.1"/>
    </source>
</evidence>
<keyword evidence="3" id="KW-1185">Reference proteome</keyword>
<dbReference type="EMBL" id="JADBEK010000001">
    <property type="protein sequence ID" value="MBE1592165.1"/>
    <property type="molecule type" value="Genomic_DNA"/>
</dbReference>
<feature type="region of interest" description="Disordered" evidence="1">
    <location>
        <begin position="33"/>
        <end position="70"/>
    </location>
</feature>
<accession>A0ABR9MHY0</accession>
<protein>
    <submittedName>
        <fullName evidence="2">Uncharacterized protein</fullName>
    </submittedName>
</protein>
<evidence type="ECO:0000313" key="3">
    <source>
        <dbReference type="Proteomes" id="UP000633509"/>
    </source>
</evidence>
<comment type="caution">
    <text evidence="2">The sequence shown here is derived from an EMBL/GenBank/DDBJ whole genome shotgun (WGS) entry which is preliminary data.</text>
</comment>